<dbReference type="InterPro" id="IPR020845">
    <property type="entry name" value="AMP-binding_CS"/>
</dbReference>
<dbReference type="SUPFAM" id="SSF56801">
    <property type="entry name" value="Acetyl-CoA synthetase-like"/>
    <property type="match status" value="1"/>
</dbReference>
<name>A0A1M6LVH6_9BACT</name>
<dbReference type="InterPro" id="IPR025110">
    <property type="entry name" value="AMP-bd_C"/>
</dbReference>
<dbReference type="Gene3D" id="3.40.50.12780">
    <property type="entry name" value="N-terminal domain of ligase-like"/>
    <property type="match status" value="1"/>
</dbReference>
<dbReference type="GO" id="GO:0006631">
    <property type="term" value="P:fatty acid metabolic process"/>
    <property type="evidence" value="ECO:0007669"/>
    <property type="project" value="TreeGrafter"/>
</dbReference>
<dbReference type="Pfam" id="PF00501">
    <property type="entry name" value="AMP-binding"/>
    <property type="match status" value="1"/>
</dbReference>
<feature type="domain" description="AMP-dependent synthetase/ligase" evidence="2">
    <location>
        <begin position="20"/>
        <end position="334"/>
    </location>
</feature>
<comment type="similarity">
    <text evidence="1">Belongs to the ATP-dependent AMP-binding enzyme family.</text>
</comment>
<feature type="domain" description="AMP-binding enzyme C-terminal" evidence="3">
    <location>
        <begin position="386"/>
        <end position="447"/>
    </location>
</feature>
<protein>
    <submittedName>
        <fullName evidence="4">2-succinylbenzoyl-CoA synthetase</fullName>
    </submittedName>
</protein>
<dbReference type="RefSeq" id="WP_073475688.1">
    <property type="nucleotide sequence ID" value="NZ_FQZU01000011.1"/>
</dbReference>
<evidence type="ECO:0000256" key="1">
    <source>
        <dbReference type="ARBA" id="ARBA00006432"/>
    </source>
</evidence>
<accession>A0A1M6LVH6</accession>
<dbReference type="InterPro" id="IPR042099">
    <property type="entry name" value="ANL_N_sf"/>
</dbReference>
<sequence length="476" mass="50900">MPLPFIDHHNRLNLKALFDAYGGAPALISKSQALSFNLVKAGLQRVIFNLENLGVKQGQLLCIHAPNSLDHIYLFLASWVMGFTYAALDPKGPLGKIPAGLKPDVVVSPGDAAPWPCPVISPHELHAPAPAAPPPLSAIPLDRECSVIFTSGSTGAPKGVVHTAGNFYYSALGSVEFFGLDHNDSWLVSLPLFHVGGMLIFIRTMLCGGIALMHDNPGDLAPAVLQSRPTILSVVPAQLQRLMDDPKTIKALAACKAVLLGGAPCPAPLIEKALDADIPVLPTYGSTEACAMVTAVRPGSQRHVHFTAGKVLPYRKVSLADDGTIAIGGETLFKHYIVDGKPEHVLMDGEFRTADLGEWDPDGNLKITGRRDLVFISGGENINPAEIEKALTETGLVLEAVAVPVDDDVFGQVPWAFAMTEKELDQEQIKAALKKILPSYKIPKKILPLAPGMGRKGVKRDRKALQKIAADTAKKP</sequence>
<dbReference type="STRING" id="1121393.SAMN02745216_02199"/>
<dbReference type="CDD" id="cd17630">
    <property type="entry name" value="OSB_MenE-like"/>
    <property type="match status" value="1"/>
</dbReference>
<keyword evidence="5" id="KW-1185">Reference proteome</keyword>
<organism evidence="4 5">
    <name type="scientific">Desulfatibacillum alkenivorans DSM 16219</name>
    <dbReference type="NCBI Taxonomy" id="1121393"/>
    <lineage>
        <taxon>Bacteria</taxon>
        <taxon>Pseudomonadati</taxon>
        <taxon>Thermodesulfobacteriota</taxon>
        <taxon>Desulfobacteria</taxon>
        <taxon>Desulfobacterales</taxon>
        <taxon>Desulfatibacillaceae</taxon>
        <taxon>Desulfatibacillum</taxon>
    </lineage>
</organism>
<evidence type="ECO:0000259" key="2">
    <source>
        <dbReference type="Pfam" id="PF00501"/>
    </source>
</evidence>
<dbReference type="PROSITE" id="PS00455">
    <property type="entry name" value="AMP_BINDING"/>
    <property type="match status" value="1"/>
</dbReference>
<dbReference type="PANTHER" id="PTHR43201">
    <property type="entry name" value="ACYL-COA SYNTHETASE"/>
    <property type="match status" value="1"/>
</dbReference>
<evidence type="ECO:0000313" key="4">
    <source>
        <dbReference type="EMBL" id="SHJ75228.1"/>
    </source>
</evidence>
<gene>
    <name evidence="4" type="ORF">SAMN02745216_02199</name>
</gene>
<dbReference type="GO" id="GO:0031956">
    <property type="term" value="F:medium-chain fatty acid-CoA ligase activity"/>
    <property type="evidence" value="ECO:0007669"/>
    <property type="project" value="TreeGrafter"/>
</dbReference>
<dbReference type="InterPro" id="IPR045851">
    <property type="entry name" value="AMP-bd_C_sf"/>
</dbReference>
<dbReference type="AlphaFoldDB" id="A0A1M6LVH6"/>
<evidence type="ECO:0000313" key="5">
    <source>
        <dbReference type="Proteomes" id="UP000183994"/>
    </source>
</evidence>
<dbReference type="InterPro" id="IPR000873">
    <property type="entry name" value="AMP-dep_synth/lig_dom"/>
</dbReference>
<dbReference type="Proteomes" id="UP000183994">
    <property type="component" value="Unassembled WGS sequence"/>
</dbReference>
<reference evidence="5" key="1">
    <citation type="submission" date="2016-11" db="EMBL/GenBank/DDBJ databases">
        <authorList>
            <person name="Varghese N."/>
            <person name="Submissions S."/>
        </authorList>
    </citation>
    <scope>NUCLEOTIDE SEQUENCE [LARGE SCALE GENOMIC DNA]</scope>
    <source>
        <strain evidence="5">DSM 16219</strain>
    </source>
</reference>
<dbReference type="EMBL" id="FQZU01000011">
    <property type="protein sequence ID" value="SHJ75228.1"/>
    <property type="molecule type" value="Genomic_DNA"/>
</dbReference>
<proteinExistence type="inferred from homology"/>
<dbReference type="Gene3D" id="3.30.300.30">
    <property type="match status" value="1"/>
</dbReference>
<dbReference type="PANTHER" id="PTHR43201:SF8">
    <property type="entry name" value="ACYL-COA SYNTHETASE FAMILY MEMBER 3"/>
    <property type="match status" value="1"/>
</dbReference>
<dbReference type="Pfam" id="PF13193">
    <property type="entry name" value="AMP-binding_C"/>
    <property type="match status" value="1"/>
</dbReference>
<evidence type="ECO:0000259" key="3">
    <source>
        <dbReference type="Pfam" id="PF13193"/>
    </source>
</evidence>